<name>A0A6C0ADI1_9ZZZZ</name>
<protein>
    <recommendedName>
        <fullName evidence="8">Xylose isomerase-like TIM barrel domain-containing protein</fullName>
    </recommendedName>
</protein>
<dbReference type="PROSITE" id="PS00731">
    <property type="entry name" value="AP_NUCLEASE_F2_3"/>
    <property type="match status" value="1"/>
</dbReference>
<keyword evidence="5" id="KW-0378">Hydrolase</keyword>
<evidence type="ECO:0000256" key="6">
    <source>
        <dbReference type="ARBA" id="ARBA00022833"/>
    </source>
</evidence>
<comment type="cofactor">
    <cofactor evidence="1">
        <name>Zn(2+)</name>
        <dbReference type="ChEBI" id="CHEBI:29105"/>
    </cofactor>
</comment>
<sequence>MQEIRVLQLLSDEKFKKKLIKFLPKESVLLSEQNIPKHKYPQKLIDALLNKYSDFGIATESLLKENEINIESLKKCLEIEIDEKIYKLKSTENYLLNVKNTRDMLLKKAKNHDLIYDVELEMKLNNNVMLKGHPDLLSENKVYEVKTSGNLIKSWLDYLLQVFIYSILYKDTKKLYLVLPLQEYIWSYKLKNWTTKDKFIELIKNYKIQSEEISEEINMERHILRNMLYSSYNIGSHVSKLPSLVNTVLKMTEYPKVPYQIFLSKKSYFKISDEDVSMCYEIVKKNKLKVYVHSPYILNLAMDSNSSDNYVVKSLQYHLKISASCGFIGVVVHTGKSTHQKLEDALVNMKNNVLMSIESASEKCNLLIETSSSQGTEMLTTVEDLLGFISDINDPRLGLCVDTCHVFSSNYLPDVYLEKVLENENWAKYLKLIHFNDSQNECNAHVDRHAGLMCGKIPPQSLMNVAFIAQNNGIDLVTE</sequence>
<dbReference type="GO" id="GO:0008081">
    <property type="term" value="F:phosphoric diester hydrolase activity"/>
    <property type="evidence" value="ECO:0007669"/>
    <property type="project" value="TreeGrafter"/>
</dbReference>
<dbReference type="EMBL" id="MN740593">
    <property type="protein sequence ID" value="QHS77722.1"/>
    <property type="molecule type" value="Genomic_DNA"/>
</dbReference>
<dbReference type="PROSITE" id="PS51432">
    <property type="entry name" value="AP_NUCLEASE_F2_4"/>
    <property type="match status" value="1"/>
</dbReference>
<dbReference type="InterPro" id="IPR001719">
    <property type="entry name" value="AP_endonuc_2"/>
</dbReference>
<organism evidence="9">
    <name type="scientific">viral metagenome</name>
    <dbReference type="NCBI Taxonomy" id="1070528"/>
    <lineage>
        <taxon>unclassified sequences</taxon>
        <taxon>metagenomes</taxon>
        <taxon>organismal metagenomes</taxon>
    </lineage>
</organism>
<dbReference type="PANTHER" id="PTHR21445:SF0">
    <property type="entry name" value="APURINIC-APYRIMIDINIC ENDONUCLEASE"/>
    <property type="match status" value="1"/>
</dbReference>
<dbReference type="PROSITE" id="PS00730">
    <property type="entry name" value="AP_NUCLEASE_F2_2"/>
    <property type="match status" value="1"/>
</dbReference>
<proteinExistence type="inferred from homology"/>
<dbReference type="Gene3D" id="3.20.20.150">
    <property type="entry name" value="Divalent-metal-dependent TIM barrel enzymes"/>
    <property type="match status" value="1"/>
</dbReference>
<dbReference type="GO" id="GO:0003677">
    <property type="term" value="F:DNA binding"/>
    <property type="evidence" value="ECO:0007669"/>
    <property type="project" value="InterPro"/>
</dbReference>
<dbReference type="InterPro" id="IPR036237">
    <property type="entry name" value="Xyl_isomerase-like_sf"/>
</dbReference>
<evidence type="ECO:0000256" key="2">
    <source>
        <dbReference type="ARBA" id="ARBA00005340"/>
    </source>
</evidence>
<evidence type="ECO:0000256" key="1">
    <source>
        <dbReference type="ARBA" id="ARBA00001947"/>
    </source>
</evidence>
<reference evidence="9" key="1">
    <citation type="journal article" date="2020" name="Nature">
        <title>Giant virus diversity and host interactions through global metagenomics.</title>
        <authorList>
            <person name="Schulz F."/>
            <person name="Roux S."/>
            <person name="Paez-Espino D."/>
            <person name="Jungbluth S."/>
            <person name="Walsh D.A."/>
            <person name="Denef V.J."/>
            <person name="McMahon K.D."/>
            <person name="Konstantinidis K.T."/>
            <person name="Eloe-Fadrosh E.A."/>
            <person name="Kyrpides N.C."/>
            <person name="Woyke T."/>
        </authorList>
    </citation>
    <scope>NUCLEOTIDE SEQUENCE</scope>
    <source>
        <strain evidence="9">GVMAG-S-1021933-23</strain>
    </source>
</reference>
<evidence type="ECO:0000256" key="3">
    <source>
        <dbReference type="ARBA" id="ARBA00022723"/>
    </source>
</evidence>
<dbReference type="SMART" id="SM00518">
    <property type="entry name" value="AP2Ec"/>
    <property type="match status" value="1"/>
</dbReference>
<accession>A0A6C0ADI1</accession>
<comment type="similarity">
    <text evidence="2">Belongs to the AP endonuclease 2 family.</text>
</comment>
<evidence type="ECO:0000313" key="9">
    <source>
        <dbReference type="EMBL" id="QHS77722.1"/>
    </source>
</evidence>
<evidence type="ECO:0000259" key="8">
    <source>
        <dbReference type="Pfam" id="PF01261"/>
    </source>
</evidence>
<dbReference type="AlphaFoldDB" id="A0A6C0ADI1"/>
<feature type="domain" description="Xylose isomerase-like TIM barrel" evidence="8">
    <location>
        <begin position="268"/>
        <end position="464"/>
    </location>
</feature>
<dbReference type="GO" id="GO:0003906">
    <property type="term" value="F:DNA-(apurinic or apyrimidinic site) endonuclease activity"/>
    <property type="evidence" value="ECO:0007669"/>
    <property type="project" value="TreeGrafter"/>
</dbReference>
<evidence type="ECO:0000256" key="4">
    <source>
        <dbReference type="ARBA" id="ARBA00022763"/>
    </source>
</evidence>
<dbReference type="InterPro" id="IPR018246">
    <property type="entry name" value="AP_endonuc_F2_Zn_BS"/>
</dbReference>
<dbReference type="PANTHER" id="PTHR21445">
    <property type="entry name" value="ENDONUCLEASE IV ENDODEOXYRIBONUCLEASE IV"/>
    <property type="match status" value="1"/>
</dbReference>
<dbReference type="GO" id="GO:0008270">
    <property type="term" value="F:zinc ion binding"/>
    <property type="evidence" value="ECO:0007669"/>
    <property type="project" value="InterPro"/>
</dbReference>
<keyword evidence="6" id="KW-0862">Zinc</keyword>
<evidence type="ECO:0000256" key="5">
    <source>
        <dbReference type="ARBA" id="ARBA00022801"/>
    </source>
</evidence>
<keyword evidence="3" id="KW-0479">Metal-binding</keyword>
<dbReference type="Pfam" id="PF01261">
    <property type="entry name" value="AP_endonuc_2"/>
    <property type="match status" value="1"/>
</dbReference>
<dbReference type="GO" id="GO:0006284">
    <property type="term" value="P:base-excision repair"/>
    <property type="evidence" value="ECO:0007669"/>
    <property type="project" value="TreeGrafter"/>
</dbReference>
<evidence type="ECO:0000256" key="7">
    <source>
        <dbReference type="ARBA" id="ARBA00023204"/>
    </source>
</evidence>
<dbReference type="InterPro" id="IPR013022">
    <property type="entry name" value="Xyl_isomerase-like_TIM-brl"/>
</dbReference>
<keyword evidence="7" id="KW-0234">DNA repair</keyword>
<keyword evidence="4" id="KW-0227">DNA damage</keyword>
<dbReference type="SUPFAM" id="SSF51658">
    <property type="entry name" value="Xylose isomerase-like"/>
    <property type="match status" value="1"/>
</dbReference>